<dbReference type="EMBL" id="ACPB03005763">
    <property type="status" value="NOT_ANNOTATED_CDS"/>
    <property type="molecule type" value="Genomic_DNA"/>
</dbReference>
<dbReference type="VEuPathDB" id="VectorBase:RPRC013341"/>
<dbReference type="Proteomes" id="UP000015103">
    <property type="component" value="Unassembled WGS sequence"/>
</dbReference>
<name>T1IAM0_RHOPR</name>
<reference evidence="1" key="1">
    <citation type="submission" date="2015-05" db="UniProtKB">
        <authorList>
            <consortium name="EnsemblMetazoa"/>
        </authorList>
    </citation>
    <scope>IDENTIFICATION</scope>
</reference>
<dbReference type="EnsemblMetazoa" id="RPRC013341-RA">
    <property type="protein sequence ID" value="RPRC013341-PA"/>
    <property type="gene ID" value="RPRC013341"/>
</dbReference>
<evidence type="ECO:0000313" key="1">
    <source>
        <dbReference type="EnsemblMetazoa" id="RPRC013341-PA"/>
    </source>
</evidence>
<keyword evidence="2" id="KW-1185">Reference proteome</keyword>
<dbReference type="HOGENOM" id="CLU_2052492_0_0_1"/>
<protein>
    <submittedName>
        <fullName evidence="1">Uncharacterized protein</fullName>
    </submittedName>
</protein>
<dbReference type="InParanoid" id="T1IAM0"/>
<proteinExistence type="predicted"/>
<evidence type="ECO:0000313" key="2">
    <source>
        <dbReference type="Proteomes" id="UP000015103"/>
    </source>
</evidence>
<organism evidence="1 2">
    <name type="scientific">Rhodnius prolixus</name>
    <name type="common">Triatomid bug</name>
    <dbReference type="NCBI Taxonomy" id="13249"/>
    <lineage>
        <taxon>Eukaryota</taxon>
        <taxon>Metazoa</taxon>
        <taxon>Ecdysozoa</taxon>
        <taxon>Arthropoda</taxon>
        <taxon>Hexapoda</taxon>
        <taxon>Insecta</taxon>
        <taxon>Pterygota</taxon>
        <taxon>Neoptera</taxon>
        <taxon>Paraneoptera</taxon>
        <taxon>Hemiptera</taxon>
        <taxon>Heteroptera</taxon>
        <taxon>Panheteroptera</taxon>
        <taxon>Cimicomorpha</taxon>
        <taxon>Reduviidae</taxon>
        <taxon>Triatominae</taxon>
        <taxon>Rhodnius</taxon>
    </lineage>
</organism>
<sequence length="120" mass="13831">MKVCILVLLAAVLAEVHCAQVKSNRRESKYPTREPMGIFPDLTKRHSRTFRSARHSMANNYKWDNGLLADDNVIPRQDNLFIGKPGQLLMEKAKKSINLEQKKLEAIMNNEIDDDYDEVM</sequence>
<dbReference type="AlphaFoldDB" id="T1IAM0"/>
<accession>T1IAM0</accession>